<protein>
    <submittedName>
        <fullName evidence="4">Fumarylacetoacetate hydrolase family protein (AFU_orthologue AFUA_4G01490)</fullName>
    </submittedName>
</protein>
<keyword evidence="5" id="KW-1185">Reference proteome</keyword>
<dbReference type="HOGENOM" id="CLU_028458_2_1_1"/>
<keyword evidence="2" id="KW-0479">Metal-binding</keyword>
<dbReference type="GeneID" id="2868242"/>
<dbReference type="GO" id="GO:0046872">
    <property type="term" value="F:metal ion binding"/>
    <property type="evidence" value="ECO:0007669"/>
    <property type="project" value="UniProtKB-KW"/>
</dbReference>
<dbReference type="GO" id="GO:0006107">
    <property type="term" value="P:oxaloacetate metabolic process"/>
    <property type="evidence" value="ECO:0007669"/>
    <property type="project" value="UniProtKB-ARBA"/>
</dbReference>
<gene>
    <name evidence="4" type="ORF">ANIA_09031</name>
</gene>
<evidence type="ECO:0000259" key="3">
    <source>
        <dbReference type="Pfam" id="PF01557"/>
    </source>
</evidence>
<comment type="similarity">
    <text evidence="1">Belongs to the FAH family.</text>
</comment>
<dbReference type="RefSeq" id="XP_682300.1">
    <property type="nucleotide sequence ID" value="XM_677208.1"/>
</dbReference>
<dbReference type="Proteomes" id="UP000000560">
    <property type="component" value="Chromosome VII"/>
</dbReference>
<evidence type="ECO:0000313" key="4">
    <source>
        <dbReference type="EMBL" id="CBF84427.1"/>
    </source>
</evidence>
<dbReference type="eggNOG" id="KOG1535">
    <property type="taxonomic scope" value="Eukaryota"/>
</dbReference>
<reference evidence="5" key="1">
    <citation type="journal article" date="2005" name="Nature">
        <title>Sequencing of Aspergillus nidulans and comparative analysis with A. fumigatus and A. oryzae.</title>
        <authorList>
            <person name="Galagan J.E."/>
            <person name="Calvo S.E."/>
            <person name="Cuomo C."/>
            <person name="Ma L.J."/>
            <person name="Wortman J.R."/>
            <person name="Batzoglou S."/>
            <person name="Lee S.I."/>
            <person name="Basturkmen M."/>
            <person name="Spevak C.C."/>
            <person name="Clutterbuck J."/>
            <person name="Kapitonov V."/>
            <person name="Jurka J."/>
            <person name="Scazzocchio C."/>
            <person name="Farman M."/>
            <person name="Butler J."/>
            <person name="Purcell S."/>
            <person name="Harris S."/>
            <person name="Braus G.H."/>
            <person name="Draht O."/>
            <person name="Busch S."/>
            <person name="D'Enfert C."/>
            <person name="Bouchier C."/>
            <person name="Goldman G.H."/>
            <person name="Bell-Pedersen D."/>
            <person name="Griffiths-Jones S."/>
            <person name="Doonan J.H."/>
            <person name="Yu J."/>
            <person name="Vienken K."/>
            <person name="Pain A."/>
            <person name="Freitag M."/>
            <person name="Selker E.U."/>
            <person name="Archer D.B."/>
            <person name="Penalva M.A."/>
            <person name="Oakley B.R."/>
            <person name="Momany M."/>
            <person name="Tanaka T."/>
            <person name="Kumagai T."/>
            <person name="Asai K."/>
            <person name="Machida M."/>
            <person name="Nierman W.C."/>
            <person name="Denning D.W."/>
            <person name="Caddick M."/>
            <person name="Hynes M."/>
            <person name="Paoletti M."/>
            <person name="Fischer R."/>
            <person name="Miller B."/>
            <person name="Dyer P."/>
            <person name="Sachs M.S."/>
            <person name="Osmani S.A."/>
            <person name="Birren B.W."/>
        </authorList>
    </citation>
    <scope>NUCLEOTIDE SEQUENCE [LARGE SCALE GENOMIC DNA]</scope>
    <source>
        <strain evidence="5">FGSC A4 / ATCC 38163 / CBS 112.46 / NRRL 194 / M139</strain>
    </source>
</reference>
<reference evidence="5" key="2">
    <citation type="journal article" date="2009" name="Fungal Genet. Biol.">
        <title>The 2008 update of the Aspergillus nidulans genome annotation: a community effort.</title>
        <authorList>
            <person name="Wortman J.R."/>
            <person name="Gilsenan J.M."/>
            <person name="Joardar V."/>
            <person name="Deegan J."/>
            <person name="Clutterbuck J."/>
            <person name="Andersen M.R."/>
            <person name="Archer D."/>
            <person name="Bencina M."/>
            <person name="Braus G."/>
            <person name="Coutinho P."/>
            <person name="von Dohren H."/>
            <person name="Doonan J."/>
            <person name="Driessen A.J."/>
            <person name="Durek P."/>
            <person name="Espeso E."/>
            <person name="Fekete E."/>
            <person name="Flipphi M."/>
            <person name="Estrada C.G."/>
            <person name="Geysens S."/>
            <person name="Goldman G."/>
            <person name="de Groot P.W."/>
            <person name="Hansen K."/>
            <person name="Harris S.D."/>
            <person name="Heinekamp T."/>
            <person name="Helmstaedt K."/>
            <person name="Henrissat B."/>
            <person name="Hofmann G."/>
            <person name="Homan T."/>
            <person name="Horio T."/>
            <person name="Horiuchi H."/>
            <person name="James S."/>
            <person name="Jones M."/>
            <person name="Karaffa L."/>
            <person name="Karanyi Z."/>
            <person name="Kato M."/>
            <person name="Keller N."/>
            <person name="Kelly D.E."/>
            <person name="Kiel J.A."/>
            <person name="Kim J.M."/>
            <person name="van der Klei I.J."/>
            <person name="Klis F.M."/>
            <person name="Kovalchuk A."/>
            <person name="Krasevec N."/>
            <person name="Kubicek C.P."/>
            <person name="Liu B."/>
            <person name="Maccabe A."/>
            <person name="Meyer V."/>
            <person name="Mirabito P."/>
            <person name="Miskei M."/>
            <person name="Mos M."/>
            <person name="Mullins J."/>
            <person name="Nelson D.R."/>
            <person name="Nielsen J."/>
            <person name="Oakley B.R."/>
            <person name="Osmani S.A."/>
            <person name="Pakula T."/>
            <person name="Paszewski A."/>
            <person name="Paulsen I."/>
            <person name="Pilsyk S."/>
            <person name="Pocsi I."/>
            <person name="Punt P.J."/>
            <person name="Ram A.F."/>
            <person name="Ren Q."/>
            <person name="Robellet X."/>
            <person name="Robson G."/>
            <person name="Seiboth B."/>
            <person name="van Solingen P."/>
            <person name="Specht T."/>
            <person name="Sun J."/>
            <person name="Taheri-Talesh N."/>
            <person name="Takeshita N."/>
            <person name="Ussery D."/>
            <person name="vanKuyk P.A."/>
            <person name="Visser H."/>
            <person name="van de Vondervoort P.J."/>
            <person name="de Vries R.P."/>
            <person name="Walton J."/>
            <person name="Xiang X."/>
            <person name="Xiong Y."/>
            <person name="Zeng A.P."/>
            <person name="Brandt B.W."/>
            <person name="Cornell M.J."/>
            <person name="van den Hondel C.A."/>
            <person name="Visser J."/>
            <person name="Oliver S.G."/>
            <person name="Turner G."/>
        </authorList>
    </citation>
    <scope>GENOME REANNOTATION</scope>
    <source>
        <strain evidence="5">FGSC A4 / ATCC 38163 / CBS 112.46 / NRRL 194 / M139</strain>
    </source>
</reference>
<dbReference type="AlphaFoldDB" id="Q5ARP9"/>
<dbReference type="PANTHER" id="PTHR11820:SF100">
    <property type="entry name" value="FUMARYLACETOACETATE HYDROLASE FAMILY PROTEIN (AFU_ORTHOLOGUE AFUA_4G01490)"/>
    <property type="match status" value="1"/>
</dbReference>
<dbReference type="PANTHER" id="PTHR11820">
    <property type="entry name" value="ACYLPYRUVASE"/>
    <property type="match status" value="1"/>
</dbReference>
<organism evidence="4 5">
    <name type="scientific">Emericella nidulans (strain FGSC A4 / ATCC 38163 / CBS 112.46 / NRRL 194 / M139)</name>
    <name type="common">Aspergillus nidulans</name>
    <dbReference type="NCBI Taxonomy" id="227321"/>
    <lineage>
        <taxon>Eukaryota</taxon>
        <taxon>Fungi</taxon>
        <taxon>Dikarya</taxon>
        <taxon>Ascomycota</taxon>
        <taxon>Pezizomycotina</taxon>
        <taxon>Eurotiomycetes</taxon>
        <taxon>Eurotiomycetidae</taxon>
        <taxon>Eurotiales</taxon>
        <taxon>Aspergillaceae</taxon>
        <taxon>Aspergillus</taxon>
        <taxon>Aspergillus subgen. Nidulantes</taxon>
    </lineage>
</organism>
<evidence type="ECO:0000256" key="2">
    <source>
        <dbReference type="ARBA" id="ARBA00022723"/>
    </source>
</evidence>
<sequence length="295" mass="32332">MCPIEICWTHLVRYSSTANGPIKYGEPILGQTGDIGKLARDDQLKVKRLLGSDPFLLEKTDVVETVYRLYGPLEPKDVPIIRCIGLNYKTHILETGRPLPTCPTVFTKPSPAVADHDAPVPIPKIAQEQCDYEGELVIVIGREGKNIPEAEALNYVAAYTAGNDISARDWQREAGKAGPVPQWTFSKSFDNYAPLGPCLVRQDQLNEASMLSLRTLVNGDVRQESHTSDLCFGVRKLVAFCSQGQTLQRGSLIMTGTPGGVGLFMKPPQFLKDGDVVSVEIESIGTLQNTISFEN</sequence>
<dbReference type="OrthoDB" id="411064at2759"/>
<dbReference type="InterPro" id="IPR036663">
    <property type="entry name" value="Fumarylacetoacetase_C_sf"/>
</dbReference>
<dbReference type="InterPro" id="IPR011234">
    <property type="entry name" value="Fumarylacetoacetase-like_C"/>
</dbReference>
<dbReference type="GO" id="GO:0050163">
    <property type="term" value="F:oxaloacetate tautomerase activity"/>
    <property type="evidence" value="ECO:0007669"/>
    <property type="project" value="UniProtKB-ARBA"/>
</dbReference>
<name>Q5ARP9_EMENI</name>
<dbReference type="STRING" id="227321.Q5ARP9"/>
<dbReference type="GO" id="GO:0016787">
    <property type="term" value="F:hydrolase activity"/>
    <property type="evidence" value="ECO:0007669"/>
    <property type="project" value="UniProtKB-KW"/>
</dbReference>
<dbReference type="KEGG" id="ani:ANIA_09031"/>
<dbReference type="EMBL" id="BN001307">
    <property type="protein sequence ID" value="CBF84427.1"/>
    <property type="molecule type" value="Genomic_DNA"/>
</dbReference>
<accession>Q5ARP9</accession>
<dbReference type="SUPFAM" id="SSF56529">
    <property type="entry name" value="FAH"/>
    <property type="match status" value="1"/>
</dbReference>
<dbReference type="Pfam" id="PF01557">
    <property type="entry name" value="FAA_hydrolase"/>
    <property type="match status" value="1"/>
</dbReference>
<evidence type="ECO:0000256" key="1">
    <source>
        <dbReference type="ARBA" id="ARBA00010211"/>
    </source>
</evidence>
<evidence type="ECO:0000313" key="5">
    <source>
        <dbReference type="Proteomes" id="UP000000560"/>
    </source>
</evidence>
<dbReference type="FunFam" id="3.90.850.10:FF:000002">
    <property type="entry name" value="2-hydroxyhepta-2,4-diene-1,7-dioate isomerase"/>
    <property type="match status" value="1"/>
</dbReference>
<dbReference type="Gene3D" id="3.90.850.10">
    <property type="entry name" value="Fumarylacetoacetase-like, C-terminal domain"/>
    <property type="match status" value="1"/>
</dbReference>
<accession>C8VKR8</accession>
<proteinExistence type="inferred from homology"/>
<feature type="domain" description="Fumarylacetoacetase-like C-terminal" evidence="3">
    <location>
        <begin position="81"/>
        <end position="291"/>
    </location>
</feature>
<dbReference type="InParanoid" id="Q5ARP9"/>
<dbReference type="OMA" id="WTRLVRY"/>
<keyword evidence="4" id="KW-0378">Hydrolase</keyword>